<evidence type="ECO:0000259" key="4">
    <source>
        <dbReference type="Pfam" id="PF12612"/>
    </source>
</evidence>
<evidence type="ECO:0000259" key="5">
    <source>
        <dbReference type="Pfam" id="PF25767"/>
    </source>
</evidence>
<protein>
    <recommendedName>
        <fullName evidence="2">Tubulin-specific chaperone D</fullName>
    </recommendedName>
</protein>
<evidence type="ECO:0000256" key="1">
    <source>
        <dbReference type="ARBA" id="ARBA00006853"/>
    </source>
</evidence>
<evidence type="ECO:0000313" key="7">
    <source>
        <dbReference type="Proteomes" id="UP000830375"/>
    </source>
</evidence>
<feature type="domain" description="Tubulin-folding cofactor D C-terminal" evidence="4">
    <location>
        <begin position="1010"/>
        <end position="1139"/>
    </location>
</feature>
<dbReference type="InterPro" id="IPR016024">
    <property type="entry name" value="ARM-type_fold"/>
</dbReference>
<proteinExistence type="inferred from homology"/>
<name>A0ABQ8MUE7_LABRO</name>
<dbReference type="Gene3D" id="1.25.10.10">
    <property type="entry name" value="Leucine-rich Repeat Variant"/>
    <property type="match status" value="2"/>
</dbReference>
<sequence length="1267" mass="141640">MSVMEGVSNGEEPEVVVQACMLSEFSESTEVRALFSKWMLNMLLEMIRNEKSPPLLVHLCFKFLYIISKARRCTALNVRGYKIFMQLFPHEVSDVQPVLDLLCRQDPKDTETWETRYILLLWLSMTCLIPFDLSRLDGHLSTDPGLNRESIMDRILAVAKSFLRVSDKSRDAASVLVSKFVTRPDVKQKCLGDFLDWCLTTISQTSEMTMEGTVTLDGALQSLAQLFKHGKRDDFLQYAPTVLQCLNQKRIAESNQTTLRKLVNLAESSVTGSVQATKPDLDSASLEEDYDIPQEVENVIEQLLVGLKDKETIVRWSSAKGIGRVTGRLPKELADDVVESVLECFRKQIMPGMGGAWLLQSLAEEGCCFLPASQMSLWCRARVVVCHVAGYGLVPLGKAYLEIQRRHTLLKDSGEYLCLLYCAPGKPCPLEVCCKSQDEIGVLDVLRTLEDKICCCTHPEEDTWFSGWLFTLVVEGEIMLGSSLRFPCLFHALRHQRDGVLAQVILHVVEEMRLDVAGEGTLEALIFERFSRRARNVVGFLRFSSLESVHTGAVVRIQYCVIRRLGGWMYQRWIYVHNGPPETYHCPTVERPGVVELGVKQVRGCCQRGVEILRTTMVPLIVKALTYDEKRGACSLGSNVRDAACYVCWAFARAYESNELKPYVNQIASALVIATVFDRNVTCRKAASAAFQENVGRQGTFPHGIDILTAADYFTVGNLNNCYLTISVYIAGFEEYTKPLIDHLVAMKVNHWDGAIRELATKALHNLTLLPMATGKDLHGRHGAILACAEITHALYELATQNNSSGTDFLSSDTIEGLKNIHQKLSDRKQYRGFGGELMRPAAGWQWLIDDSLKNLHLFSSGARRGIQDAAVAALAALCRQYYQVEPGVADAEMQDQLVSQYLSALESPEVLTRCGCALALGSLPPFMIHGKLQQILPGLQATCKVVQKEESLTEARRDAATAMSQVCVAVGVCARGSPDRVLCEDNIRPVYEALLGCMNDYSTDSRGDQAAEKIDRYRAHAGTVFLRLLHSTDPAVPHIPHREELLSIFPPETGNSLNWNAASQAFPHITQLLRLHQYQYHTLLGLTVSVGGLTESTVRYSSQSLFEYLKGIQQDVTVLQQFGDTLLSIFRDNLRNDSHPFCVELLSLCKEEIKKSKDVQKLLSSIAVFCGMVQFQGDVRKKVLVQLLMLLCHSFPVIRKTTASQVYEMLLTYDDVIDDDQVLADVMASLSDTNWESDIATVRTHRNQLCDWLGVPRPTLIAKVHM</sequence>
<evidence type="ECO:0000313" key="6">
    <source>
        <dbReference type="EMBL" id="KAI2666012.1"/>
    </source>
</evidence>
<comment type="caution">
    <text evidence="6">The sequence shown here is derived from an EMBL/GenBank/DDBJ whole genome shotgun (WGS) entry which is preliminary data.</text>
</comment>
<dbReference type="PANTHER" id="PTHR12658">
    <property type="entry name" value="BETA-TUBULIN COFACTOR D"/>
    <property type="match status" value="1"/>
</dbReference>
<dbReference type="Pfam" id="PF25767">
    <property type="entry name" value="ARM_TBCD_2nd"/>
    <property type="match status" value="2"/>
</dbReference>
<organism evidence="6 7">
    <name type="scientific">Labeo rohita</name>
    <name type="common">Indian major carp</name>
    <name type="synonym">Cyprinus rohita</name>
    <dbReference type="NCBI Taxonomy" id="84645"/>
    <lineage>
        <taxon>Eukaryota</taxon>
        <taxon>Metazoa</taxon>
        <taxon>Chordata</taxon>
        <taxon>Craniata</taxon>
        <taxon>Vertebrata</taxon>
        <taxon>Euteleostomi</taxon>
        <taxon>Actinopterygii</taxon>
        <taxon>Neopterygii</taxon>
        <taxon>Teleostei</taxon>
        <taxon>Ostariophysi</taxon>
        <taxon>Cypriniformes</taxon>
        <taxon>Cyprinidae</taxon>
        <taxon>Labeoninae</taxon>
        <taxon>Labeonini</taxon>
        <taxon>Labeo</taxon>
    </lineage>
</organism>
<gene>
    <name evidence="6" type="ORF">H4Q32_009764</name>
</gene>
<dbReference type="InterPro" id="IPR058033">
    <property type="entry name" value="ARM_TBCD_2nd"/>
</dbReference>
<dbReference type="PANTHER" id="PTHR12658:SF0">
    <property type="entry name" value="TUBULIN-SPECIFIC CHAPERONE D"/>
    <property type="match status" value="1"/>
</dbReference>
<dbReference type="Pfam" id="PF23579">
    <property type="entry name" value="ARM_TBCD"/>
    <property type="match status" value="1"/>
</dbReference>
<keyword evidence="7" id="KW-1185">Reference proteome</keyword>
<keyword evidence="3" id="KW-0143">Chaperone</keyword>
<reference evidence="6 7" key="1">
    <citation type="submission" date="2022-01" db="EMBL/GenBank/DDBJ databases">
        <title>A high-quality chromosome-level genome assembly of rohu carp, Labeo rohita.</title>
        <authorList>
            <person name="Arick M.A. II"/>
            <person name="Hsu C.-Y."/>
            <person name="Magbanua Z."/>
            <person name="Pechanova O."/>
            <person name="Grover C."/>
            <person name="Miller E."/>
            <person name="Thrash A."/>
            <person name="Ezzel L."/>
            <person name="Alam S."/>
            <person name="Benzie J."/>
            <person name="Hamilton M."/>
            <person name="Karsi A."/>
            <person name="Lawrence M.L."/>
            <person name="Peterson D.G."/>
        </authorList>
    </citation>
    <scope>NUCLEOTIDE SEQUENCE [LARGE SCALE GENOMIC DNA]</scope>
    <source>
        <strain evidence="7">BAU-BD-2019</strain>
        <tissue evidence="6">Blood</tissue>
    </source>
</reference>
<dbReference type="InterPro" id="IPR033162">
    <property type="entry name" value="TBCD"/>
</dbReference>
<evidence type="ECO:0000256" key="3">
    <source>
        <dbReference type="ARBA" id="ARBA00023186"/>
    </source>
</evidence>
<comment type="similarity">
    <text evidence="1">Belongs to the TBCD family.</text>
</comment>
<dbReference type="InterPro" id="IPR022577">
    <property type="entry name" value="TBCD_C"/>
</dbReference>
<dbReference type="EMBL" id="JACTAM010000003">
    <property type="protein sequence ID" value="KAI2666012.1"/>
    <property type="molecule type" value="Genomic_DNA"/>
</dbReference>
<dbReference type="SUPFAM" id="SSF48371">
    <property type="entry name" value="ARM repeat"/>
    <property type="match status" value="2"/>
</dbReference>
<dbReference type="Pfam" id="PF12612">
    <property type="entry name" value="TFCD_C"/>
    <property type="match status" value="1"/>
</dbReference>
<accession>A0ABQ8MUE7</accession>
<dbReference type="InterPro" id="IPR011989">
    <property type="entry name" value="ARM-like"/>
</dbReference>
<dbReference type="Proteomes" id="UP000830375">
    <property type="component" value="Unassembled WGS sequence"/>
</dbReference>
<feature type="domain" description="Tubulin-folding cofactor D ARM repeats" evidence="5">
    <location>
        <begin position="268"/>
        <end position="366"/>
    </location>
</feature>
<feature type="domain" description="Tubulin-folding cofactor D ARM repeats" evidence="5">
    <location>
        <begin position="616"/>
        <end position="705"/>
    </location>
</feature>
<evidence type="ECO:0000256" key="2">
    <source>
        <dbReference type="ARBA" id="ARBA00015003"/>
    </source>
</evidence>